<dbReference type="PANTHER" id="PTHR43591">
    <property type="entry name" value="METHYLTRANSFERASE"/>
    <property type="match status" value="1"/>
</dbReference>
<gene>
    <name evidence="2" type="ORF">ACFSNC_00700</name>
</gene>
<dbReference type="EMBL" id="JBHUHD010000001">
    <property type="protein sequence ID" value="MFD2138908.1"/>
    <property type="molecule type" value="Genomic_DNA"/>
</dbReference>
<accession>A0ABW4YRJ7</accession>
<dbReference type="CDD" id="cd02440">
    <property type="entry name" value="AdoMet_MTases"/>
    <property type="match status" value="1"/>
</dbReference>
<dbReference type="GO" id="GO:0032259">
    <property type="term" value="P:methylation"/>
    <property type="evidence" value="ECO:0007669"/>
    <property type="project" value="UniProtKB-KW"/>
</dbReference>
<dbReference type="Proteomes" id="UP001597299">
    <property type="component" value="Unassembled WGS sequence"/>
</dbReference>
<reference evidence="3" key="1">
    <citation type="journal article" date="2019" name="Int. J. Syst. Evol. Microbiol.">
        <title>The Global Catalogue of Microorganisms (GCM) 10K type strain sequencing project: providing services to taxonomists for standard genome sequencing and annotation.</title>
        <authorList>
            <consortium name="The Broad Institute Genomics Platform"/>
            <consortium name="The Broad Institute Genome Sequencing Center for Infectious Disease"/>
            <person name="Wu L."/>
            <person name="Ma J."/>
        </authorList>
    </citation>
    <scope>NUCLEOTIDE SEQUENCE [LARGE SCALE GENOMIC DNA]</scope>
    <source>
        <strain evidence="3">CCM 7435</strain>
    </source>
</reference>
<evidence type="ECO:0000313" key="3">
    <source>
        <dbReference type="Proteomes" id="UP001597299"/>
    </source>
</evidence>
<keyword evidence="3" id="KW-1185">Reference proteome</keyword>
<protein>
    <submittedName>
        <fullName evidence="2">Class I SAM-dependent methyltransferase</fullName>
        <ecNumber evidence="2">2.1.1.-</ecNumber>
    </submittedName>
</protein>
<feature type="domain" description="Methyltransferase" evidence="1">
    <location>
        <begin position="44"/>
        <end position="137"/>
    </location>
</feature>
<dbReference type="Gene3D" id="3.40.50.150">
    <property type="entry name" value="Vaccinia Virus protein VP39"/>
    <property type="match status" value="1"/>
</dbReference>
<evidence type="ECO:0000259" key="1">
    <source>
        <dbReference type="Pfam" id="PF13649"/>
    </source>
</evidence>
<dbReference type="InterPro" id="IPR041698">
    <property type="entry name" value="Methyltransf_25"/>
</dbReference>
<organism evidence="2 3">
    <name type="scientific">Ancylobacter oerskovii</name>
    <dbReference type="NCBI Taxonomy" id="459519"/>
    <lineage>
        <taxon>Bacteria</taxon>
        <taxon>Pseudomonadati</taxon>
        <taxon>Pseudomonadota</taxon>
        <taxon>Alphaproteobacteria</taxon>
        <taxon>Hyphomicrobiales</taxon>
        <taxon>Xanthobacteraceae</taxon>
        <taxon>Ancylobacter</taxon>
    </lineage>
</organism>
<dbReference type="EC" id="2.1.1.-" evidence="2"/>
<name>A0ABW4YRJ7_9HYPH</name>
<sequence>MPGRDSVFAGAIPDIYERLLVPIIFAPFAIDLAMRAAALEPYRVLEVAAGTGAATRALAERLPAQARLTATDLNPAMLETAARCIHDPRIAWQPADALALPFADGRFDVVICQFGAMFFPDKVRGFGEARRVLVPGGMLLFNVWDRLATSVFTQVVSDALAALFPDDPPGFMARTPHGYASLDQIREDVEAAGLADFAAVVVSRTARATSAGDLAIAFCQGTPLRGEIEARAPGRLEEVTAAVEATLAARFGPGPMEGDMRAIVVSAVRR</sequence>
<evidence type="ECO:0000313" key="2">
    <source>
        <dbReference type="EMBL" id="MFD2138908.1"/>
    </source>
</evidence>
<dbReference type="RefSeq" id="WP_213355349.1">
    <property type="nucleotide sequence ID" value="NZ_JAHBGB010000044.1"/>
</dbReference>
<dbReference type="Pfam" id="PF13649">
    <property type="entry name" value="Methyltransf_25"/>
    <property type="match status" value="1"/>
</dbReference>
<dbReference type="InterPro" id="IPR029063">
    <property type="entry name" value="SAM-dependent_MTases_sf"/>
</dbReference>
<comment type="caution">
    <text evidence="2">The sequence shown here is derived from an EMBL/GenBank/DDBJ whole genome shotgun (WGS) entry which is preliminary data.</text>
</comment>
<dbReference type="SUPFAM" id="SSF53335">
    <property type="entry name" value="S-adenosyl-L-methionine-dependent methyltransferases"/>
    <property type="match status" value="1"/>
</dbReference>
<dbReference type="GO" id="GO:0008168">
    <property type="term" value="F:methyltransferase activity"/>
    <property type="evidence" value="ECO:0007669"/>
    <property type="project" value="UniProtKB-KW"/>
</dbReference>
<keyword evidence="2" id="KW-0808">Transferase</keyword>
<proteinExistence type="predicted"/>
<keyword evidence="2" id="KW-0489">Methyltransferase</keyword>